<reference evidence="4" key="1">
    <citation type="submission" date="2018-02" db="EMBL/GenBank/DDBJ databases">
        <title>Draft genome sequencing of Rhodococcus opacus KU647198.</title>
        <authorList>
            <person name="Zheng B.-X."/>
        </authorList>
    </citation>
    <scope>NUCLEOTIDE SEQUENCE [LARGE SCALE GENOMIC DNA]</scope>
    <source>
        <strain evidence="4">04-OD7</strain>
    </source>
</reference>
<dbReference type="Pfam" id="PF01575">
    <property type="entry name" value="MaoC_dehydratas"/>
    <property type="match status" value="1"/>
</dbReference>
<dbReference type="Proteomes" id="UP000239290">
    <property type="component" value="Unassembled WGS sequence"/>
</dbReference>
<dbReference type="AlphaFoldDB" id="A0A2S8JA93"/>
<dbReference type="PANTHER" id="PTHR28152">
    <property type="entry name" value="HYDROXYACYL-THIOESTER DEHYDRATASE TYPE 2, MITOCHONDRIAL"/>
    <property type="match status" value="1"/>
</dbReference>
<gene>
    <name evidence="3" type="ORF">C5613_16210</name>
</gene>
<dbReference type="SUPFAM" id="SSF54637">
    <property type="entry name" value="Thioesterase/thiol ester dehydrase-isomerase"/>
    <property type="match status" value="1"/>
</dbReference>
<sequence>MSISFQAGDRLPPLEHTGTPFQLFRYSAVTWNPHRIHFDESYAREEGHDGVVLHSHLRAALALRCVTEGLGPKWHVARVAYRLRRPVYAPADLTYTARVTAAEDDSLTLELIERHSSGEVGFEGTAWVNKTTGATT</sequence>
<evidence type="ECO:0000313" key="3">
    <source>
        <dbReference type="EMBL" id="PQP23883.1"/>
    </source>
</evidence>
<comment type="caution">
    <text evidence="3">The sequence shown here is derived from an EMBL/GenBank/DDBJ whole genome shotgun (WGS) entry which is preliminary data.</text>
</comment>
<name>A0A2S8JA93_RHOOP</name>
<dbReference type="InterPro" id="IPR002539">
    <property type="entry name" value="MaoC-like_dom"/>
</dbReference>
<evidence type="ECO:0000313" key="4">
    <source>
        <dbReference type="Proteomes" id="UP000239290"/>
    </source>
</evidence>
<proteinExistence type="inferred from homology"/>
<dbReference type="EMBL" id="PUIO01000017">
    <property type="protein sequence ID" value="PQP23883.1"/>
    <property type="molecule type" value="Genomic_DNA"/>
</dbReference>
<dbReference type="Gene3D" id="3.10.129.10">
    <property type="entry name" value="Hotdog Thioesterase"/>
    <property type="match status" value="1"/>
</dbReference>
<evidence type="ECO:0000256" key="1">
    <source>
        <dbReference type="ARBA" id="ARBA00005254"/>
    </source>
</evidence>
<dbReference type="InterPro" id="IPR029069">
    <property type="entry name" value="HotDog_dom_sf"/>
</dbReference>
<accession>A0A2S8JA93</accession>
<comment type="similarity">
    <text evidence="1">Belongs to the enoyl-CoA hydratase/isomerase family.</text>
</comment>
<protein>
    <submittedName>
        <fullName evidence="3">Acyl dehydratase</fullName>
    </submittedName>
</protein>
<dbReference type="InterPro" id="IPR052741">
    <property type="entry name" value="Mitochondrial_HTD2"/>
</dbReference>
<evidence type="ECO:0000259" key="2">
    <source>
        <dbReference type="Pfam" id="PF01575"/>
    </source>
</evidence>
<organism evidence="3 4">
    <name type="scientific">Rhodococcus opacus</name>
    <name type="common">Nocardia opaca</name>
    <dbReference type="NCBI Taxonomy" id="37919"/>
    <lineage>
        <taxon>Bacteria</taxon>
        <taxon>Bacillati</taxon>
        <taxon>Actinomycetota</taxon>
        <taxon>Actinomycetes</taxon>
        <taxon>Mycobacteriales</taxon>
        <taxon>Nocardiaceae</taxon>
        <taxon>Rhodococcus</taxon>
    </lineage>
</organism>
<dbReference type="GO" id="GO:0019171">
    <property type="term" value="F:(3R)-hydroxyacyl-[acyl-carrier-protein] dehydratase activity"/>
    <property type="evidence" value="ECO:0007669"/>
    <property type="project" value="TreeGrafter"/>
</dbReference>
<dbReference type="PANTHER" id="PTHR28152:SF1">
    <property type="entry name" value="HYDROXYACYL-THIOESTER DEHYDRATASE TYPE 2, MITOCHONDRIAL"/>
    <property type="match status" value="1"/>
</dbReference>
<dbReference type="RefSeq" id="WP_105415760.1">
    <property type="nucleotide sequence ID" value="NZ_PUIO01000017.1"/>
</dbReference>
<feature type="domain" description="MaoC-like" evidence="2">
    <location>
        <begin position="16"/>
        <end position="102"/>
    </location>
</feature>